<name>A0A2H1W0P5_SPOFR</name>
<accession>A0A2H1W0P5</accession>
<dbReference type="AlphaFoldDB" id="A0A2H1W0P5"/>
<protein>
    <submittedName>
        <fullName evidence="1">SFRICE_000268</fullName>
    </submittedName>
</protein>
<reference evidence="1" key="1">
    <citation type="submission" date="2016-07" db="EMBL/GenBank/DDBJ databases">
        <authorList>
            <person name="Bretaudeau A."/>
        </authorList>
    </citation>
    <scope>NUCLEOTIDE SEQUENCE</scope>
    <source>
        <strain evidence="1">Rice</strain>
        <tissue evidence="1">Whole body</tissue>
    </source>
</reference>
<proteinExistence type="predicted"/>
<sequence>MEPRDCGILHRAWVSVKVNRHGCAAPVSLVWTAPTPPPADLLARTPQHLPVMLPTQPIGLRAFAMFIRADAQDYGRVEPLTYRINPAPDGHRCGVCPTYFQKICAFDPKSNSTYIFDNHCVMDLYNCMEDSAFFPMKYEKCLYFGNFAYVHGYKHEDLDYGEEHLTVLHSKKNPDFI</sequence>
<gene>
    <name evidence="1" type="ORF">SFRICE_000268</name>
</gene>
<dbReference type="Gene3D" id="3.30.60.30">
    <property type="match status" value="1"/>
</dbReference>
<organism evidence="1">
    <name type="scientific">Spodoptera frugiperda</name>
    <name type="common">Fall armyworm</name>
    <dbReference type="NCBI Taxonomy" id="7108"/>
    <lineage>
        <taxon>Eukaryota</taxon>
        <taxon>Metazoa</taxon>
        <taxon>Ecdysozoa</taxon>
        <taxon>Arthropoda</taxon>
        <taxon>Hexapoda</taxon>
        <taxon>Insecta</taxon>
        <taxon>Pterygota</taxon>
        <taxon>Neoptera</taxon>
        <taxon>Endopterygota</taxon>
        <taxon>Lepidoptera</taxon>
        <taxon>Glossata</taxon>
        <taxon>Ditrysia</taxon>
        <taxon>Noctuoidea</taxon>
        <taxon>Noctuidae</taxon>
        <taxon>Amphipyrinae</taxon>
        <taxon>Spodoptera</taxon>
    </lineage>
</organism>
<evidence type="ECO:0000313" key="1">
    <source>
        <dbReference type="EMBL" id="SOQ46597.1"/>
    </source>
</evidence>
<dbReference type="EMBL" id="ODYU01005599">
    <property type="protein sequence ID" value="SOQ46597.1"/>
    <property type="molecule type" value="Genomic_DNA"/>
</dbReference>